<dbReference type="EMBL" id="WHWC01000007">
    <property type="protein sequence ID" value="KAG8379069.1"/>
    <property type="molecule type" value="Genomic_DNA"/>
</dbReference>
<evidence type="ECO:0000313" key="5">
    <source>
        <dbReference type="EMBL" id="KAG8379069.1"/>
    </source>
</evidence>
<name>A0AAV6XG08_9LAMI</name>
<feature type="compositionally biased region" description="Polar residues" evidence="3">
    <location>
        <begin position="109"/>
        <end position="122"/>
    </location>
</feature>
<keyword evidence="2" id="KW-0175">Coiled coil</keyword>
<keyword evidence="1" id="KW-0862">Zinc</keyword>
<feature type="coiled-coil region" evidence="2">
    <location>
        <begin position="442"/>
        <end position="476"/>
    </location>
</feature>
<dbReference type="AlphaFoldDB" id="A0AAV6XG08"/>
<feature type="region of interest" description="Disordered" evidence="3">
    <location>
        <begin position="1"/>
        <end position="35"/>
    </location>
</feature>
<feature type="compositionally biased region" description="Acidic residues" evidence="3">
    <location>
        <begin position="131"/>
        <end position="144"/>
    </location>
</feature>
<evidence type="ECO:0000256" key="3">
    <source>
        <dbReference type="SAM" id="MobiDB-lite"/>
    </source>
</evidence>
<dbReference type="FunFam" id="3.30.40.10:FF:000383">
    <property type="entry name" value="RING/U-box superfamily protein"/>
    <property type="match status" value="1"/>
</dbReference>
<keyword evidence="1" id="KW-0479">Metal-binding</keyword>
<dbReference type="Gene3D" id="3.30.40.10">
    <property type="entry name" value="Zinc/RING finger domain, C3HC4 (zinc finger)"/>
    <property type="match status" value="1"/>
</dbReference>
<dbReference type="SUPFAM" id="SSF57850">
    <property type="entry name" value="RING/U-box"/>
    <property type="match status" value="1"/>
</dbReference>
<keyword evidence="6" id="KW-1185">Reference proteome</keyword>
<feature type="region of interest" description="Disordered" evidence="3">
    <location>
        <begin position="408"/>
        <end position="441"/>
    </location>
</feature>
<feature type="domain" description="RING-type" evidence="4">
    <location>
        <begin position="258"/>
        <end position="300"/>
    </location>
</feature>
<comment type="caution">
    <text evidence="5">The sequence shown here is derived from an EMBL/GenBank/DDBJ whole genome shotgun (WGS) entry which is preliminary data.</text>
</comment>
<feature type="compositionally biased region" description="Basic and acidic residues" evidence="3">
    <location>
        <begin position="79"/>
        <end position="91"/>
    </location>
</feature>
<accession>A0AAV6XG08</accession>
<dbReference type="InterPro" id="IPR039515">
    <property type="entry name" value="NOT4_mRING-HC-C4C4"/>
</dbReference>
<evidence type="ECO:0000313" key="6">
    <source>
        <dbReference type="Proteomes" id="UP000826271"/>
    </source>
</evidence>
<dbReference type="InterPro" id="IPR013083">
    <property type="entry name" value="Znf_RING/FYVE/PHD"/>
</dbReference>
<dbReference type="GO" id="GO:0030014">
    <property type="term" value="C:CCR4-NOT complex"/>
    <property type="evidence" value="ECO:0007669"/>
    <property type="project" value="InterPro"/>
</dbReference>
<proteinExistence type="predicted"/>
<dbReference type="PANTHER" id="PTHR12603">
    <property type="entry name" value="CCR4-NOT TRANSCRIPTION COMPLEX RELATED"/>
    <property type="match status" value="1"/>
</dbReference>
<dbReference type="Pfam" id="PF14570">
    <property type="entry name" value="zf-RING_4"/>
    <property type="match status" value="1"/>
</dbReference>
<dbReference type="CDD" id="cd16618">
    <property type="entry name" value="mRING-HC-C4C4_CNOT4"/>
    <property type="match status" value="1"/>
</dbReference>
<dbReference type="PANTHER" id="PTHR12603:SF0">
    <property type="entry name" value="CCR4-NOT TRANSCRIPTION COMPLEX SUBUNIT 4"/>
    <property type="match status" value="1"/>
</dbReference>
<protein>
    <recommendedName>
        <fullName evidence="4">RING-type domain-containing protein</fullName>
    </recommendedName>
</protein>
<organism evidence="5 6">
    <name type="scientific">Buddleja alternifolia</name>
    <dbReference type="NCBI Taxonomy" id="168488"/>
    <lineage>
        <taxon>Eukaryota</taxon>
        <taxon>Viridiplantae</taxon>
        <taxon>Streptophyta</taxon>
        <taxon>Embryophyta</taxon>
        <taxon>Tracheophyta</taxon>
        <taxon>Spermatophyta</taxon>
        <taxon>Magnoliopsida</taxon>
        <taxon>eudicotyledons</taxon>
        <taxon>Gunneridae</taxon>
        <taxon>Pentapetalae</taxon>
        <taxon>asterids</taxon>
        <taxon>lamiids</taxon>
        <taxon>Lamiales</taxon>
        <taxon>Scrophulariaceae</taxon>
        <taxon>Buddlejeae</taxon>
        <taxon>Buddleja</taxon>
    </lineage>
</organism>
<feature type="region of interest" description="Disordered" evidence="3">
    <location>
        <begin position="53"/>
        <end position="144"/>
    </location>
</feature>
<sequence length="609" mass="67875">MISDSIPNASIAMASSNPKDFAKKKRANRSAKLKQCKLDARREQWLSQVKKKNGCKEEIHGEGDTPRESVHSKNGRSMPIEKLEIKPRGEEEIYADGSPMHHYSDFESFPSNSPTSHTSSLLGSHDSGSMGEEDEEDVGDDGCLDDWEAVTDALAAATDDNQQEHNPNSGLSSEKHGNSAKSDTGFAGKDILNAKQASGGTAVQRNSVKAWRVDDAFRPLGLPNLTKQYSFPLNSERHFERGVSVWGCKNGGPVPTSCPICCENLDVTDSIFLPCSCGFRLCLFCHKRILEDDGRCPGCRKQYDCDSVEGEATLDGSRLTGRLARSCSMIPRKQYDCDSIKGEARLYGGSLKVRLARSCSMITRPCYLTRFVERSSYKIGWNMYYKSDKLFGLLGRCPVTGGIRALAPDPLGPRRGAMDPTMSENEPQEAAAPAKRSTKGRLDDLDQETARLTHITETLEEKVEILETDVSDLQGQLAESRDVCRTLSKTLRANDMTAVRCQMEEMTIQIGLLQRAVNTPVVVDPAPRLRIPEPRAYEGARDAKEVENFLFDMEQYFIAANIVDEPRKVSTATMYLMGDAKLWWRAKYADIQANRLRLDTWDRLQEEIR</sequence>
<dbReference type="GO" id="GO:0008270">
    <property type="term" value="F:zinc ion binding"/>
    <property type="evidence" value="ECO:0007669"/>
    <property type="project" value="UniProtKB-KW"/>
</dbReference>
<keyword evidence="1" id="KW-0863">Zinc-finger</keyword>
<evidence type="ECO:0000259" key="4">
    <source>
        <dbReference type="PROSITE" id="PS50089"/>
    </source>
</evidence>
<dbReference type="GO" id="GO:0004842">
    <property type="term" value="F:ubiquitin-protein transferase activity"/>
    <property type="evidence" value="ECO:0007669"/>
    <property type="project" value="InterPro"/>
</dbReference>
<reference evidence="5" key="1">
    <citation type="submission" date="2019-10" db="EMBL/GenBank/DDBJ databases">
        <authorList>
            <person name="Zhang R."/>
            <person name="Pan Y."/>
            <person name="Wang J."/>
            <person name="Ma R."/>
            <person name="Yu S."/>
        </authorList>
    </citation>
    <scope>NUCLEOTIDE SEQUENCE</scope>
    <source>
        <strain evidence="5">LA-IB0</strain>
        <tissue evidence="5">Leaf</tissue>
    </source>
</reference>
<feature type="region of interest" description="Disordered" evidence="3">
    <location>
        <begin position="157"/>
        <end position="186"/>
    </location>
</feature>
<dbReference type="GO" id="GO:0016567">
    <property type="term" value="P:protein ubiquitination"/>
    <property type="evidence" value="ECO:0007669"/>
    <property type="project" value="TreeGrafter"/>
</dbReference>
<dbReference type="InterPro" id="IPR001841">
    <property type="entry name" value="Znf_RING"/>
</dbReference>
<feature type="compositionally biased region" description="Polar residues" evidence="3">
    <location>
        <begin position="1"/>
        <end position="18"/>
    </location>
</feature>
<dbReference type="Proteomes" id="UP000826271">
    <property type="component" value="Unassembled WGS sequence"/>
</dbReference>
<gene>
    <name evidence="5" type="ORF">BUALT_Bualt07G0049900</name>
</gene>
<feature type="compositionally biased region" description="Basic and acidic residues" evidence="3">
    <location>
        <begin position="54"/>
        <end position="71"/>
    </location>
</feature>
<feature type="compositionally biased region" description="Basic residues" evidence="3">
    <location>
        <begin position="22"/>
        <end position="35"/>
    </location>
</feature>
<dbReference type="PROSITE" id="PS50089">
    <property type="entry name" value="ZF_RING_2"/>
    <property type="match status" value="1"/>
</dbReference>
<evidence type="ECO:0000256" key="1">
    <source>
        <dbReference type="PROSITE-ProRule" id="PRU00175"/>
    </source>
</evidence>
<evidence type="ECO:0000256" key="2">
    <source>
        <dbReference type="SAM" id="Coils"/>
    </source>
</evidence>
<dbReference type="InterPro" id="IPR039780">
    <property type="entry name" value="Mot2"/>
</dbReference>